<accession>A0A418NFY5</accession>
<keyword evidence="6" id="KW-1185">Reference proteome</keyword>
<reference evidence="5 6" key="1">
    <citation type="submission" date="2018-08" db="EMBL/GenBank/DDBJ databases">
        <title>Altererythrobacter sp.Ery1 and Ery12, the genome sequencing of novel strains in genus Alterythrobacter.</title>
        <authorList>
            <person name="Cheng H."/>
            <person name="Wu Y.-H."/>
            <person name="Fang C."/>
            <person name="Xu X.-W."/>
        </authorList>
    </citation>
    <scope>NUCLEOTIDE SEQUENCE [LARGE SCALE GENOMIC DNA]</scope>
    <source>
        <strain evidence="5 6">Ery1</strain>
    </source>
</reference>
<evidence type="ECO:0000259" key="4">
    <source>
        <dbReference type="Pfam" id="PF00294"/>
    </source>
</evidence>
<dbReference type="Proteomes" id="UP000285092">
    <property type="component" value="Unassembled WGS sequence"/>
</dbReference>
<dbReference type="EMBL" id="QXFK01000018">
    <property type="protein sequence ID" value="RIV76990.1"/>
    <property type="molecule type" value="Genomic_DNA"/>
</dbReference>
<dbReference type="InterPro" id="IPR029056">
    <property type="entry name" value="Ribokinase-like"/>
</dbReference>
<evidence type="ECO:0000313" key="6">
    <source>
        <dbReference type="Proteomes" id="UP000285092"/>
    </source>
</evidence>
<dbReference type="CDD" id="cd01166">
    <property type="entry name" value="KdgK"/>
    <property type="match status" value="1"/>
</dbReference>
<dbReference type="PANTHER" id="PTHR43320:SF2">
    <property type="entry name" value="2-DEHYDRO-3-DEOXYGLUCONOKINASE_2-DEHYDRO-3-DEOXYGALACTONOKINASE"/>
    <property type="match status" value="1"/>
</dbReference>
<dbReference type="Gene3D" id="3.40.1190.20">
    <property type="match status" value="1"/>
</dbReference>
<dbReference type="OrthoDB" id="9776822at2"/>
<keyword evidence="3 5" id="KW-0418">Kinase</keyword>
<keyword evidence="2" id="KW-0808">Transferase</keyword>
<dbReference type="InterPro" id="IPR011611">
    <property type="entry name" value="PfkB_dom"/>
</dbReference>
<dbReference type="AlphaFoldDB" id="A0A418NFY5"/>
<dbReference type="GO" id="GO:0016301">
    <property type="term" value="F:kinase activity"/>
    <property type="evidence" value="ECO:0007669"/>
    <property type="project" value="UniProtKB-KW"/>
</dbReference>
<organism evidence="5 6">
    <name type="scientific">Pelagerythrobacter aerophilus</name>
    <dbReference type="NCBI Taxonomy" id="2306995"/>
    <lineage>
        <taxon>Bacteria</taxon>
        <taxon>Pseudomonadati</taxon>
        <taxon>Pseudomonadota</taxon>
        <taxon>Alphaproteobacteria</taxon>
        <taxon>Sphingomonadales</taxon>
        <taxon>Erythrobacteraceae</taxon>
        <taxon>Pelagerythrobacter</taxon>
    </lineage>
</organism>
<evidence type="ECO:0000256" key="1">
    <source>
        <dbReference type="ARBA" id="ARBA00010688"/>
    </source>
</evidence>
<dbReference type="Pfam" id="PF00294">
    <property type="entry name" value="PfkB"/>
    <property type="match status" value="1"/>
</dbReference>
<evidence type="ECO:0000256" key="2">
    <source>
        <dbReference type="ARBA" id="ARBA00022679"/>
    </source>
</evidence>
<name>A0A418NFY5_9SPHN</name>
<comment type="caution">
    <text evidence="5">The sequence shown here is derived from an EMBL/GenBank/DDBJ whole genome shotgun (WGS) entry which is preliminary data.</text>
</comment>
<feature type="domain" description="Carbohydrate kinase PfkB" evidence="4">
    <location>
        <begin position="4"/>
        <end position="308"/>
    </location>
</feature>
<sequence length="335" mass="35773">MGRFVAFGEIMLRLSPPGRELLLQTPKFDVWTAGAEANVATALACLGHDSAMVSAVPPTPLGDAPVRALRGFGVDTRGIQRREGRMGLYFVTTGAGLRATDVIYDRAGSAFAETPPEDWNWDRLLDGADRLHLSGITPALGPQGTAAALRAADAAEARGVPISFDGNYRARLWEAWDSDPRATLTRLISKADILFGNHRDISLLLGERFDGDGPDRRREAAEAAFEAFPQLQLIASTARHLDDVDHHRLSARIDARDGAVQTDEVSVAGIVDRIGAGDAFTAGVLHALRTGQDISGAARTGLALTCLKHSLPGDASVFGQKDIDAFLAGGFDVRR</sequence>
<dbReference type="SUPFAM" id="SSF53613">
    <property type="entry name" value="Ribokinase-like"/>
    <property type="match status" value="1"/>
</dbReference>
<gene>
    <name evidence="5" type="ORF">D2V04_12795</name>
</gene>
<dbReference type="RefSeq" id="WP_119514048.1">
    <property type="nucleotide sequence ID" value="NZ_QXFK01000018.1"/>
</dbReference>
<comment type="similarity">
    <text evidence="1">Belongs to the carbohydrate kinase PfkB family.</text>
</comment>
<evidence type="ECO:0000313" key="5">
    <source>
        <dbReference type="EMBL" id="RIV76990.1"/>
    </source>
</evidence>
<dbReference type="PANTHER" id="PTHR43320">
    <property type="entry name" value="SUGAR KINASE"/>
    <property type="match status" value="1"/>
</dbReference>
<protein>
    <submittedName>
        <fullName evidence="5">Sugar kinase</fullName>
    </submittedName>
</protein>
<evidence type="ECO:0000256" key="3">
    <source>
        <dbReference type="ARBA" id="ARBA00022777"/>
    </source>
</evidence>
<proteinExistence type="inferred from homology"/>
<dbReference type="InterPro" id="IPR052700">
    <property type="entry name" value="Carb_kinase_PfkB-like"/>
</dbReference>